<reference evidence="2 3" key="1">
    <citation type="submission" date="2024-01" db="EMBL/GenBank/DDBJ databases">
        <title>The genomes of 5 underutilized Papilionoideae crops provide insights into root nodulation and disease resistanc.</title>
        <authorList>
            <person name="Jiang F."/>
        </authorList>
    </citation>
    <scope>NUCLEOTIDE SEQUENCE [LARGE SCALE GENOMIC DNA]</scope>
    <source>
        <strain evidence="2">DUOXIRENSHENG_FW03</strain>
        <tissue evidence="2">Leaves</tissue>
    </source>
</reference>
<feature type="transmembrane region" description="Helical" evidence="1">
    <location>
        <begin position="15"/>
        <end position="43"/>
    </location>
</feature>
<dbReference type="Proteomes" id="UP001386955">
    <property type="component" value="Unassembled WGS sequence"/>
</dbReference>
<sequence length="125" mass="14382">MKCIVRVMLFDVSSLFVRIFIINAVLPLPAILILIFMLLWHYVLGMICDRRLTGKDPCKFFKQLTYEDVDDPVYVYLYVQCSLSSSTSVRQSMFNTTKMQNSSTKVKLLSMYFTASLEGSTLLII</sequence>
<keyword evidence="1" id="KW-0472">Membrane</keyword>
<dbReference type="AlphaFoldDB" id="A0AAN9S8Z1"/>
<accession>A0AAN9S8Z1</accession>
<name>A0AAN9S8Z1_PSOTE</name>
<protein>
    <submittedName>
        <fullName evidence="2">Uncharacterized protein</fullName>
    </submittedName>
</protein>
<keyword evidence="1" id="KW-0812">Transmembrane</keyword>
<evidence type="ECO:0000313" key="2">
    <source>
        <dbReference type="EMBL" id="KAK7391275.1"/>
    </source>
</evidence>
<evidence type="ECO:0000313" key="3">
    <source>
        <dbReference type="Proteomes" id="UP001386955"/>
    </source>
</evidence>
<gene>
    <name evidence="2" type="ORF">VNO78_19689</name>
</gene>
<organism evidence="2 3">
    <name type="scientific">Psophocarpus tetragonolobus</name>
    <name type="common">Winged bean</name>
    <name type="synonym">Dolichos tetragonolobus</name>
    <dbReference type="NCBI Taxonomy" id="3891"/>
    <lineage>
        <taxon>Eukaryota</taxon>
        <taxon>Viridiplantae</taxon>
        <taxon>Streptophyta</taxon>
        <taxon>Embryophyta</taxon>
        <taxon>Tracheophyta</taxon>
        <taxon>Spermatophyta</taxon>
        <taxon>Magnoliopsida</taxon>
        <taxon>eudicotyledons</taxon>
        <taxon>Gunneridae</taxon>
        <taxon>Pentapetalae</taxon>
        <taxon>rosids</taxon>
        <taxon>fabids</taxon>
        <taxon>Fabales</taxon>
        <taxon>Fabaceae</taxon>
        <taxon>Papilionoideae</taxon>
        <taxon>50 kb inversion clade</taxon>
        <taxon>NPAAA clade</taxon>
        <taxon>indigoferoid/millettioid clade</taxon>
        <taxon>Phaseoleae</taxon>
        <taxon>Psophocarpus</taxon>
    </lineage>
</organism>
<dbReference type="EMBL" id="JAYMYS010000005">
    <property type="protein sequence ID" value="KAK7391275.1"/>
    <property type="molecule type" value="Genomic_DNA"/>
</dbReference>
<evidence type="ECO:0000256" key="1">
    <source>
        <dbReference type="SAM" id="Phobius"/>
    </source>
</evidence>
<comment type="caution">
    <text evidence="2">The sequence shown here is derived from an EMBL/GenBank/DDBJ whole genome shotgun (WGS) entry which is preliminary data.</text>
</comment>
<keyword evidence="3" id="KW-1185">Reference proteome</keyword>
<proteinExistence type="predicted"/>
<keyword evidence="1" id="KW-1133">Transmembrane helix</keyword>